<name>A0AAI9L2W9_PECCC</name>
<evidence type="ECO:0000313" key="4">
    <source>
        <dbReference type="Proteomes" id="UP001058167"/>
    </source>
</evidence>
<dbReference type="EMBL" id="BRLF01000008">
    <property type="protein sequence ID" value="GKX48370.1"/>
    <property type="molecule type" value="Genomic_DNA"/>
</dbReference>
<organism evidence="3 5">
    <name type="scientific">Pectobacterium carotovorum subsp. carotovorum</name>
    <name type="common">Erwinia carotovora subsp. carotovora</name>
    <dbReference type="NCBI Taxonomy" id="555"/>
    <lineage>
        <taxon>Bacteria</taxon>
        <taxon>Pseudomonadati</taxon>
        <taxon>Pseudomonadota</taxon>
        <taxon>Gammaproteobacteria</taxon>
        <taxon>Enterobacterales</taxon>
        <taxon>Pectobacteriaceae</taxon>
        <taxon>Pectobacterium</taxon>
    </lineage>
</organism>
<evidence type="ECO:0000313" key="2">
    <source>
        <dbReference type="EMBL" id="GKX48370.1"/>
    </source>
</evidence>
<proteinExistence type="predicted"/>
<sequence length="81" mass="9025">MRGNTVDLHVATPQVIVVLLNIVGSELILTAITIIKLNKFINNFAYLGCLKNNHGGLLVEKISKIKRVLSYPLEKLMQQIP</sequence>
<keyword evidence="1" id="KW-0472">Membrane</keyword>
<protein>
    <submittedName>
        <fullName evidence="3">Uncharacterized protein</fullName>
    </submittedName>
</protein>
<accession>A0AAI9L2W9</accession>
<keyword evidence="4" id="KW-1185">Reference proteome</keyword>
<dbReference type="EMBL" id="BSRL01000008">
    <property type="protein sequence ID" value="GLV70813.1"/>
    <property type="molecule type" value="Genomic_DNA"/>
</dbReference>
<dbReference type="Proteomes" id="UP001165145">
    <property type="component" value="Unassembled WGS sequence"/>
</dbReference>
<keyword evidence="1" id="KW-1133">Transmembrane helix</keyword>
<comment type="caution">
    <text evidence="3">The sequence shown here is derived from an EMBL/GenBank/DDBJ whole genome shotgun (WGS) entry which is preliminary data.</text>
</comment>
<dbReference type="AlphaFoldDB" id="A0AAI9L2W9"/>
<reference evidence="3" key="2">
    <citation type="submission" date="2023-02" db="EMBL/GenBank/DDBJ databases">
        <title>Pectobacterium carotovorum subsp. carotovorum NBRC 12380.</title>
        <authorList>
            <person name="Ichikawa N."/>
            <person name="Sato H."/>
            <person name="Tonouchi N."/>
        </authorList>
    </citation>
    <scope>NUCLEOTIDE SEQUENCE</scope>
    <source>
        <strain evidence="3">NBRC 12380</strain>
    </source>
</reference>
<evidence type="ECO:0000313" key="5">
    <source>
        <dbReference type="Proteomes" id="UP001165145"/>
    </source>
</evidence>
<dbReference type="Proteomes" id="UP001058167">
    <property type="component" value="Unassembled WGS sequence"/>
</dbReference>
<gene>
    <name evidence="3" type="ORF">Pcaca03_32570</name>
    <name evidence="2" type="ORF">SOASR016_31220</name>
</gene>
<reference evidence="2" key="1">
    <citation type="submission" date="2022-06" db="EMBL/GenBank/DDBJ databases">
        <title>Draft genome sequences of Pectobacterium carotovorum subsp. carotovorum str. NBRC12380.</title>
        <authorList>
            <person name="Wakabayashi Y."/>
            <person name="Kojima K."/>
        </authorList>
    </citation>
    <scope>NUCLEOTIDE SEQUENCE</scope>
    <source>
        <strain evidence="2">NBRC 12380</strain>
    </source>
</reference>
<evidence type="ECO:0000256" key="1">
    <source>
        <dbReference type="SAM" id="Phobius"/>
    </source>
</evidence>
<feature type="transmembrane region" description="Helical" evidence="1">
    <location>
        <begin position="15"/>
        <end position="35"/>
    </location>
</feature>
<evidence type="ECO:0000313" key="3">
    <source>
        <dbReference type="EMBL" id="GLV70813.1"/>
    </source>
</evidence>
<keyword evidence="1" id="KW-0812">Transmembrane</keyword>